<dbReference type="RefSeq" id="XP_002795649.2">
    <property type="nucleotide sequence ID" value="XM_002795603.2"/>
</dbReference>
<dbReference type="KEGG" id="pbl:PAAG_02355"/>
<dbReference type="EMBL" id="KN293996">
    <property type="protein sequence ID" value="EEH40300.2"/>
    <property type="molecule type" value="Genomic_DNA"/>
</dbReference>
<organism evidence="1 2">
    <name type="scientific">Paracoccidioides lutzii (strain ATCC MYA-826 / Pb01)</name>
    <name type="common">Paracoccidioides brasiliensis</name>
    <dbReference type="NCBI Taxonomy" id="502779"/>
    <lineage>
        <taxon>Eukaryota</taxon>
        <taxon>Fungi</taxon>
        <taxon>Dikarya</taxon>
        <taxon>Ascomycota</taxon>
        <taxon>Pezizomycotina</taxon>
        <taxon>Eurotiomycetes</taxon>
        <taxon>Eurotiomycetidae</taxon>
        <taxon>Onygenales</taxon>
        <taxon>Ajellomycetaceae</taxon>
        <taxon>Paracoccidioides</taxon>
    </lineage>
</organism>
<sequence>MAFSAWRSFASDILSSRAVGALECLPPAFSCVVDYPLRIKSGSKNGDACSLYPVIGNPPTLYTFKTTIWDSFGKFKFTSATFITPSREPEASSLDGYYAEWNQDLDAYIITLVDFVPLSISSLNSIFGTFTLPDSATDHIRIQITYQPRSNVLDNVQPMDTNELFDIERSPPTVHQYLEDQIQYDFGLFAVHDVDVVPEVEEVSALVLGRSPTPSDPEVTDPSNIKELLKVQDFVWAGDSAIGSLEKQENVEGIVEKDILARDVDGVPELGLDRSPTPTDSVFTDLSDIEELLKVEDFVWADEFDDSVLEPLEKPEDVEAIAAKDISSLLKPKRFNWFNEFDDACPEEEKKEDTEDTSVHHSVDQIMPRNLSGPAVVGEDHFKYIKPSNDNTPSQNIDVYLDSPPQYPTCEEAPYEQMTTPAQFQFAMDQSYHCYSEAKNEEYWQICQTHDYPNIHHFNWFGERVMERSHTSPEVSLFIILSTPKACFAKHTGRQAVILHQAMKFVDPVLYSGNWDDLKLTGENLMKAITGRTFRFYTDMGTWLNDELDADMQTAVIDESSPCLYASKPWLPLNGWVETQYAYTRWEYGTEANRLADAVPSRRHGRQQCRSSPLRQCTMAGDVNIGPT</sequence>
<dbReference type="eggNOG" id="ENOG502RNVJ">
    <property type="taxonomic scope" value="Eukaryota"/>
</dbReference>
<dbReference type="GeneID" id="9098894"/>
<protein>
    <submittedName>
        <fullName evidence="1">Uncharacterized protein</fullName>
    </submittedName>
</protein>
<accession>C1GUN2</accession>
<dbReference type="Proteomes" id="UP000002059">
    <property type="component" value="Partially assembled WGS sequence"/>
</dbReference>
<proteinExistence type="predicted"/>
<dbReference type="VEuPathDB" id="FungiDB:PAAG_02355"/>
<keyword evidence="2" id="KW-1185">Reference proteome</keyword>
<dbReference type="HOGENOM" id="CLU_520738_0_0_1"/>
<dbReference type="OMA" id="PFVCEWD"/>
<dbReference type="AlphaFoldDB" id="C1GUN2"/>
<reference evidence="1 2" key="1">
    <citation type="journal article" date="2011" name="PLoS Genet.">
        <title>Comparative genomic analysis of human fungal pathogens causing paracoccidioidomycosis.</title>
        <authorList>
            <person name="Desjardins C.A."/>
            <person name="Champion M.D."/>
            <person name="Holder J.W."/>
            <person name="Muszewska A."/>
            <person name="Goldberg J."/>
            <person name="Bailao A.M."/>
            <person name="Brigido M.M."/>
            <person name="Ferreira M.E."/>
            <person name="Garcia A.M."/>
            <person name="Grynberg M."/>
            <person name="Gujja S."/>
            <person name="Heiman D.I."/>
            <person name="Henn M.R."/>
            <person name="Kodira C.D."/>
            <person name="Leon-Narvaez H."/>
            <person name="Longo L.V."/>
            <person name="Ma L.J."/>
            <person name="Malavazi I."/>
            <person name="Matsuo A.L."/>
            <person name="Morais F.V."/>
            <person name="Pereira M."/>
            <person name="Rodriguez-Brito S."/>
            <person name="Sakthikumar S."/>
            <person name="Salem-Izacc S.M."/>
            <person name="Sykes S.M."/>
            <person name="Teixeira M.M."/>
            <person name="Vallejo M.C."/>
            <person name="Walter M.E."/>
            <person name="Yandava C."/>
            <person name="Young S."/>
            <person name="Zeng Q."/>
            <person name="Zucker J."/>
            <person name="Felipe M.S."/>
            <person name="Goldman G.H."/>
            <person name="Haas B.J."/>
            <person name="McEwen J.G."/>
            <person name="Nino-Vega G."/>
            <person name="Puccia R."/>
            <person name="San-Blas G."/>
            <person name="Soares C.M."/>
            <person name="Birren B.W."/>
            <person name="Cuomo C.A."/>
        </authorList>
    </citation>
    <scope>NUCLEOTIDE SEQUENCE [LARGE SCALE GENOMIC DNA]</scope>
    <source>
        <strain evidence="2">ATCC MYA-826 / Pb01</strain>
    </source>
</reference>
<name>C1GUN2_PARBA</name>
<evidence type="ECO:0000313" key="2">
    <source>
        <dbReference type="Proteomes" id="UP000002059"/>
    </source>
</evidence>
<evidence type="ECO:0000313" key="1">
    <source>
        <dbReference type="EMBL" id="EEH40300.2"/>
    </source>
</evidence>
<dbReference type="OrthoDB" id="5421702at2759"/>
<gene>
    <name evidence="1" type="ORF">PAAG_02355</name>
</gene>